<feature type="transmembrane region" description="Helical" evidence="2">
    <location>
        <begin position="125"/>
        <end position="143"/>
    </location>
</feature>
<feature type="transmembrane region" description="Helical" evidence="2">
    <location>
        <begin position="163"/>
        <end position="181"/>
    </location>
</feature>
<dbReference type="GO" id="GO:0006508">
    <property type="term" value="P:proteolysis"/>
    <property type="evidence" value="ECO:0007669"/>
    <property type="project" value="UniProtKB-KW"/>
</dbReference>
<dbReference type="RefSeq" id="WP_004045451.1">
    <property type="nucleotide sequence ID" value="NZ_AQFR02000003.1"/>
</dbReference>
<dbReference type="Proteomes" id="UP000309117">
    <property type="component" value="Unassembled WGS sequence"/>
</dbReference>
<accession>A0A4S2BLT3</accession>
<comment type="caution">
    <text evidence="4">The sequence shown here is derived from an EMBL/GenBank/DDBJ whole genome shotgun (WGS) entry which is preliminary data.</text>
</comment>
<dbReference type="InterPro" id="IPR052710">
    <property type="entry name" value="CAAX_protease"/>
</dbReference>
<sequence length="269" mass="30326">MENRKDKYLALSEEIDFDNQTQIRKAIIQLLILEIGLQVLYQLGPALIKLLHNHNLRELMLVLLIVVLAGVAIKFGYTTKVLNFSVKRHGLVKLLTIVYWVLVGFLVFGNLLTTFSVWSLPVKKIIEIALIALDAGICEELLFRGVLFNLFGVTFHKSKYDLLWASLGNSVLFGLLHLVNLTHQSVASTVGQIIFAIGLGLILSYLHILSNGIFWCIAFHFLQDFSPQVIHSDLGNPHISLVLSVYGPIILFMVLCIYLFNHELMDSLK</sequence>
<dbReference type="AlphaFoldDB" id="A0A4S2BLT3"/>
<dbReference type="GO" id="GO:0004175">
    <property type="term" value="F:endopeptidase activity"/>
    <property type="evidence" value="ECO:0007669"/>
    <property type="project" value="UniProtKB-ARBA"/>
</dbReference>
<dbReference type="EMBL" id="SRYV01000008">
    <property type="protein sequence ID" value="TGY15551.1"/>
    <property type="molecule type" value="Genomic_DNA"/>
</dbReference>
<keyword evidence="2" id="KW-1133">Transmembrane helix</keyword>
<organism evidence="4 5">
    <name type="scientific">Lactobacillus intestinalis</name>
    <dbReference type="NCBI Taxonomy" id="151781"/>
    <lineage>
        <taxon>Bacteria</taxon>
        <taxon>Bacillati</taxon>
        <taxon>Bacillota</taxon>
        <taxon>Bacilli</taxon>
        <taxon>Lactobacillales</taxon>
        <taxon>Lactobacillaceae</taxon>
        <taxon>Lactobacillus</taxon>
    </lineage>
</organism>
<keyword evidence="4" id="KW-0482">Metalloprotease</keyword>
<feature type="transmembrane region" description="Helical" evidence="2">
    <location>
        <begin position="59"/>
        <end position="77"/>
    </location>
</feature>
<dbReference type="PANTHER" id="PTHR36435:SF1">
    <property type="entry name" value="CAAX AMINO TERMINAL PROTEASE FAMILY PROTEIN"/>
    <property type="match status" value="1"/>
</dbReference>
<feature type="transmembrane region" description="Helical" evidence="2">
    <location>
        <begin position="193"/>
        <end position="221"/>
    </location>
</feature>
<dbReference type="Pfam" id="PF02517">
    <property type="entry name" value="Rce1-like"/>
    <property type="match status" value="1"/>
</dbReference>
<feature type="transmembrane region" description="Helical" evidence="2">
    <location>
        <begin position="241"/>
        <end position="260"/>
    </location>
</feature>
<reference evidence="4 5" key="1">
    <citation type="submission" date="2019-04" db="EMBL/GenBank/DDBJ databases">
        <title>Microbes associate with the intestines of laboratory mice.</title>
        <authorList>
            <person name="Navarre W."/>
            <person name="Wong E."/>
            <person name="Huang K."/>
            <person name="Tropini C."/>
            <person name="Ng K."/>
            <person name="Yu B."/>
        </authorList>
    </citation>
    <scope>NUCLEOTIDE SEQUENCE [LARGE SCALE GENOMIC DNA]</scope>
    <source>
        <strain evidence="4 5">NM61_E11</strain>
    </source>
</reference>
<protein>
    <submittedName>
        <fullName evidence="4">CPBP family intramembrane metalloprotease</fullName>
    </submittedName>
</protein>
<keyword evidence="4" id="KW-0645">Protease</keyword>
<evidence type="ECO:0000256" key="1">
    <source>
        <dbReference type="ARBA" id="ARBA00009067"/>
    </source>
</evidence>
<proteinExistence type="inferred from homology"/>
<evidence type="ECO:0000259" key="3">
    <source>
        <dbReference type="Pfam" id="PF02517"/>
    </source>
</evidence>
<evidence type="ECO:0000313" key="4">
    <source>
        <dbReference type="EMBL" id="TGY15551.1"/>
    </source>
</evidence>
<evidence type="ECO:0000313" key="5">
    <source>
        <dbReference type="Proteomes" id="UP000309117"/>
    </source>
</evidence>
<dbReference type="PANTHER" id="PTHR36435">
    <property type="entry name" value="SLR1288 PROTEIN"/>
    <property type="match status" value="1"/>
</dbReference>
<feature type="domain" description="CAAX prenyl protease 2/Lysostaphin resistance protein A-like" evidence="3">
    <location>
        <begin position="124"/>
        <end position="225"/>
    </location>
</feature>
<gene>
    <name evidence="4" type="ORF">E5351_05205</name>
</gene>
<name>A0A4S2BLT3_9LACO</name>
<evidence type="ECO:0000256" key="2">
    <source>
        <dbReference type="SAM" id="Phobius"/>
    </source>
</evidence>
<keyword evidence="2" id="KW-0472">Membrane</keyword>
<feature type="transmembrane region" description="Helical" evidence="2">
    <location>
        <begin position="97"/>
        <end position="118"/>
    </location>
</feature>
<comment type="similarity">
    <text evidence="1">Belongs to the UPF0177 family.</text>
</comment>
<dbReference type="InterPro" id="IPR003675">
    <property type="entry name" value="Rce1/LyrA-like_dom"/>
</dbReference>
<dbReference type="GO" id="GO:0080120">
    <property type="term" value="P:CAAX-box protein maturation"/>
    <property type="evidence" value="ECO:0007669"/>
    <property type="project" value="UniProtKB-ARBA"/>
</dbReference>
<dbReference type="GO" id="GO:0008237">
    <property type="term" value="F:metallopeptidase activity"/>
    <property type="evidence" value="ECO:0007669"/>
    <property type="project" value="UniProtKB-KW"/>
</dbReference>
<keyword evidence="4" id="KW-0378">Hydrolase</keyword>
<keyword evidence="2" id="KW-0812">Transmembrane</keyword>